<protein>
    <submittedName>
        <fullName evidence="1">Uncharacterized protein</fullName>
    </submittedName>
</protein>
<evidence type="ECO:0000313" key="2">
    <source>
        <dbReference type="Proteomes" id="UP001311915"/>
    </source>
</evidence>
<reference evidence="1 2" key="1">
    <citation type="submission" date="2023-10" db="EMBL/GenBank/DDBJ databases">
        <title>Genome-Wide Identification Analysis in wild type Solanum Pinnatisectum Reveals Some Genes Defensing Phytophthora Infestans.</title>
        <authorList>
            <person name="Sun C."/>
        </authorList>
    </citation>
    <scope>NUCLEOTIDE SEQUENCE [LARGE SCALE GENOMIC DNA]</scope>
    <source>
        <strain evidence="1">LQN</strain>
        <tissue evidence="1">Leaf</tissue>
    </source>
</reference>
<comment type="caution">
    <text evidence="1">The sequence shown here is derived from an EMBL/GenBank/DDBJ whole genome shotgun (WGS) entry which is preliminary data.</text>
</comment>
<sequence>MVDRTSFCWLILSRGSEKQEPFEEQCIAYFLGRIKITKRIMFVMLILYLLFLI</sequence>
<gene>
    <name evidence="1" type="ORF">R3W88_009282</name>
</gene>
<dbReference type="AlphaFoldDB" id="A0AAV9MAW8"/>
<organism evidence="1 2">
    <name type="scientific">Solanum pinnatisectum</name>
    <name type="common">tansyleaf nightshade</name>
    <dbReference type="NCBI Taxonomy" id="50273"/>
    <lineage>
        <taxon>Eukaryota</taxon>
        <taxon>Viridiplantae</taxon>
        <taxon>Streptophyta</taxon>
        <taxon>Embryophyta</taxon>
        <taxon>Tracheophyta</taxon>
        <taxon>Spermatophyta</taxon>
        <taxon>Magnoliopsida</taxon>
        <taxon>eudicotyledons</taxon>
        <taxon>Gunneridae</taxon>
        <taxon>Pentapetalae</taxon>
        <taxon>asterids</taxon>
        <taxon>lamiids</taxon>
        <taxon>Solanales</taxon>
        <taxon>Solanaceae</taxon>
        <taxon>Solanoideae</taxon>
        <taxon>Solaneae</taxon>
        <taxon>Solanum</taxon>
    </lineage>
</organism>
<evidence type="ECO:0000313" key="1">
    <source>
        <dbReference type="EMBL" id="KAK4735021.1"/>
    </source>
</evidence>
<dbReference type="Proteomes" id="UP001311915">
    <property type="component" value="Unassembled WGS sequence"/>
</dbReference>
<proteinExistence type="predicted"/>
<dbReference type="EMBL" id="JAWPEI010000002">
    <property type="protein sequence ID" value="KAK4735021.1"/>
    <property type="molecule type" value="Genomic_DNA"/>
</dbReference>
<keyword evidence="2" id="KW-1185">Reference proteome</keyword>
<name>A0AAV9MAW8_9SOLN</name>
<accession>A0AAV9MAW8</accession>